<protein>
    <submittedName>
        <fullName evidence="1">Uncharacterized protein</fullName>
    </submittedName>
</protein>
<dbReference type="Proteomes" id="UP000554482">
    <property type="component" value="Unassembled WGS sequence"/>
</dbReference>
<accession>A0A7J6UX16</accession>
<keyword evidence="2" id="KW-1185">Reference proteome</keyword>
<comment type="caution">
    <text evidence="1">The sequence shown here is derived from an EMBL/GenBank/DDBJ whole genome shotgun (WGS) entry which is preliminary data.</text>
</comment>
<sequence>MDLGYERLYNKGDWVRLGGTSRYYYYIGYDVQLNEKRRYLDFHQKIPSASVFPHSESLLSCSILIAEPCTEMRKRRKLH</sequence>
<proteinExistence type="predicted"/>
<dbReference type="EMBL" id="JABWDY010042268">
    <property type="protein sequence ID" value="KAF5176765.1"/>
    <property type="molecule type" value="Genomic_DNA"/>
</dbReference>
<organism evidence="1 2">
    <name type="scientific">Thalictrum thalictroides</name>
    <name type="common">Rue-anemone</name>
    <name type="synonym">Anemone thalictroides</name>
    <dbReference type="NCBI Taxonomy" id="46969"/>
    <lineage>
        <taxon>Eukaryota</taxon>
        <taxon>Viridiplantae</taxon>
        <taxon>Streptophyta</taxon>
        <taxon>Embryophyta</taxon>
        <taxon>Tracheophyta</taxon>
        <taxon>Spermatophyta</taxon>
        <taxon>Magnoliopsida</taxon>
        <taxon>Ranunculales</taxon>
        <taxon>Ranunculaceae</taxon>
        <taxon>Thalictroideae</taxon>
        <taxon>Thalictrum</taxon>
    </lineage>
</organism>
<reference evidence="1 2" key="1">
    <citation type="submission" date="2020-06" db="EMBL/GenBank/DDBJ databases">
        <title>Transcriptomic and genomic resources for Thalictrum thalictroides and T. hernandezii: Facilitating candidate gene discovery in an emerging model plant lineage.</title>
        <authorList>
            <person name="Arias T."/>
            <person name="Riano-Pachon D.M."/>
            <person name="Di Stilio V.S."/>
        </authorList>
    </citation>
    <scope>NUCLEOTIDE SEQUENCE [LARGE SCALE GENOMIC DNA]</scope>
    <source>
        <strain evidence="2">cv. WT478/WT964</strain>
        <tissue evidence="1">Leaves</tissue>
    </source>
</reference>
<gene>
    <name evidence="1" type="ORF">FRX31_033647</name>
</gene>
<evidence type="ECO:0000313" key="2">
    <source>
        <dbReference type="Proteomes" id="UP000554482"/>
    </source>
</evidence>
<dbReference type="AlphaFoldDB" id="A0A7J6UX16"/>
<name>A0A7J6UX16_THATH</name>
<evidence type="ECO:0000313" key="1">
    <source>
        <dbReference type="EMBL" id="KAF5176765.1"/>
    </source>
</evidence>